<keyword evidence="6" id="KW-1185">Reference proteome</keyword>
<sequence>MSSQVLGQSAMYKKMVSVWLVVCLICAFFSPLAEAGTVGGPDSIEIGSAEGARGDTVNVAVYVTPDFMVWKYDIAIQYDPAVLEPVPAGEVTDELGVSGAETFTPSATTPGVIQVAAQLSTHLLLSRAKVFTLHFKIKSDAVTGGSAVTAQAGQSFLYEGDDPVVPTITAGSVTVKAPTTYTVAFDSQGGSTVTSVTYVVYDTVINAPTSPSKSGYTFTGWYKEAAGTNAWNFTADKVTADTTLYAKWQAAAYTYTVTYAAGTHGAMSGGASETVTDGGFPQAVPTIVADGGYTFAGWSSDGGTTKLSGSEVAATPVTGNIAYTAYYTQTNTQQDVAVTIGSASGRPGQSVQVSVAIANATSGVGSYGMKIPFDFSALEVTGITNESGAFFDSRYDNAGGWLQVAWADSNGGDSPIAAGGKLFTVTFKIKETAADGDKLLTVDNQSDLRAFSVTDALAVEMNKTLGNGKVSVTSSNQAAPLASAVTVSGTAQVGQTLTGSYVYSDADGDAEGESTFKWYRSDDASGANKTAIPGAVTHTYLLQAADLGTYISFEVTPVAATGTAMGTPTESARTSAVARPWTPSSSSGGGSPSATPVASNGVNVLVNGKVENAGTATTSKRNEQTVTTITIDPAKLSDKLAAEGQGAKVTIPVDAHSDVVVGELNGQMVKSMEGQQAVLEITTEHASYTLPAKQINIDSISGQIGSSVALQDIKIQIEIAAPTTDTVKVVENAAEKGTFTLVAPPIEFKVKATYGDKTVEVSQFNAYVERTIAIPEGVDPSKITTAVVIDADGSVRHVPTKIGIVNGKYYAIINSLTNSTYSVVWHPLAFRDVESHWAKAAVNDMGSRMVIDGTGEGMFSPDRNITRAEFATIVVRGLGLKLENASSPFSDVKLSDWYAGAINTAYAHQLISGFEDGTFRPNDSITREQAMAMIGKAMTITGLKAKLPVPAANATLLAYTDAQDVSAWSIGGVADSVQAGIITGRSGTTLAPQAFITRAEVAAILQRLLQKSGLI</sequence>
<dbReference type="Proteomes" id="UP000293142">
    <property type="component" value="Unassembled WGS sequence"/>
</dbReference>
<feature type="domain" description="SLH" evidence="4">
    <location>
        <begin position="825"/>
        <end position="884"/>
    </location>
</feature>
<dbReference type="RefSeq" id="WP_131017510.1">
    <property type="nucleotide sequence ID" value="NZ_SIRE01000028.1"/>
</dbReference>
<comment type="caution">
    <text evidence="5">The sequence shown here is derived from an EMBL/GenBank/DDBJ whole genome shotgun (WGS) entry which is preliminary data.</text>
</comment>
<gene>
    <name evidence="5" type="ORF">EYB31_31635</name>
</gene>
<dbReference type="CDD" id="cd08548">
    <property type="entry name" value="Type_I_cohesin_like"/>
    <property type="match status" value="1"/>
</dbReference>
<dbReference type="InterPro" id="IPR001119">
    <property type="entry name" value="SLH_dom"/>
</dbReference>
<keyword evidence="3" id="KW-0732">Signal</keyword>
<reference evidence="5 6" key="1">
    <citation type="submission" date="2019-02" db="EMBL/GenBank/DDBJ databases">
        <title>Paenibacillus sp. nov., isolated from surface-sterilized tissue of Thalictrum simplex L.</title>
        <authorList>
            <person name="Tuo L."/>
        </authorList>
    </citation>
    <scope>NUCLEOTIDE SEQUENCE [LARGE SCALE GENOMIC DNA]</scope>
    <source>
        <strain evidence="5 6">N2SHLJ1</strain>
    </source>
</reference>
<dbReference type="NCBIfam" id="TIGR02543">
    <property type="entry name" value="List_Bact_rpt"/>
    <property type="match status" value="1"/>
</dbReference>
<dbReference type="OrthoDB" id="663332at2"/>
<dbReference type="GO" id="GO:0000272">
    <property type="term" value="P:polysaccharide catabolic process"/>
    <property type="evidence" value="ECO:0007669"/>
    <property type="project" value="InterPro"/>
</dbReference>
<dbReference type="GO" id="GO:0030246">
    <property type="term" value="F:carbohydrate binding"/>
    <property type="evidence" value="ECO:0007669"/>
    <property type="project" value="InterPro"/>
</dbReference>
<dbReference type="Pfam" id="PF09479">
    <property type="entry name" value="Flg_new"/>
    <property type="match status" value="2"/>
</dbReference>
<evidence type="ECO:0000259" key="4">
    <source>
        <dbReference type="PROSITE" id="PS51272"/>
    </source>
</evidence>
<dbReference type="EMBL" id="SIRE01000028">
    <property type="protein sequence ID" value="TBL71095.1"/>
    <property type="molecule type" value="Genomic_DNA"/>
</dbReference>
<evidence type="ECO:0000313" key="6">
    <source>
        <dbReference type="Proteomes" id="UP000293142"/>
    </source>
</evidence>
<feature type="domain" description="SLH" evidence="4">
    <location>
        <begin position="885"/>
        <end position="948"/>
    </location>
</feature>
<dbReference type="AlphaFoldDB" id="A0A4Q9DG09"/>
<dbReference type="PROSITE" id="PS51272">
    <property type="entry name" value="SLH"/>
    <property type="match status" value="3"/>
</dbReference>
<evidence type="ECO:0000256" key="1">
    <source>
        <dbReference type="ARBA" id="ARBA00004196"/>
    </source>
</evidence>
<feature type="compositionally biased region" description="Polar residues" evidence="2">
    <location>
        <begin position="564"/>
        <end position="574"/>
    </location>
</feature>
<dbReference type="InterPro" id="IPR008965">
    <property type="entry name" value="CBM2/CBM3_carb-bd_dom_sf"/>
</dbReference>
<dbReference type="Gene3D" id="2.60.40.680">
    <property type="match status" value="2"/>
</dbReference>
<comment type="subcellular location">
    <subcellularLocation>
        <location evidence="1">Cell envelope</location>
    </subcellularLocation>
</comment>
<protein>
    <recommendedName>
        <fullName evidence="4">SLH domain-containing protein</fullName>
    </recommendedName>
</protein>
<organism evidence="5 6">
    <name type="scientific">Paenibacillus thalictri</name>
    <dbReference type="NCBI Taxonomy" id="2527873"/>
    <lineage>
        <taxon>Bacteria</taxon>
        <taxon>Bacillati</taxon>
        <taxon>Bacillota</taxon>
        <taxon>Bacilli</taxon>
        <taxon>Bacillales</taxon>
        <taxon>Paenibacillaceae</taxon>
        <taxon>Paenibacillus</taxon>
    </lineage>
</organism>
<dbReference type="InterPro" id="IPR056284">
    <property type="entry name" value="AIR9-like_A9"/>
</dbReference>
<dbReference type="InterPro" id="IPR013378">
    <property type="entry name" value="InlB-like_B-rpt"/>
</dbReference>
<feature type="region of interest" description="Disordered" evidence="2">
    <location>
        <begin position="564"/>
        <end position="599"/>
    </location>
</feature>
<dbReference type="Gene3D" id="2.60.40.2700">
    <property type="match status" value="1"/>
</dbReference>
<evidence type="ECO:0000313" key="5">
    <source>
        <dbReference type="EMBL" id="TBL71095.1"/>
    </source>
</evidence>
<feature type="signal peptide" evidence="3">
    <location>
        <begin position="1"/>
        <end position="35"/>
    </location>
</feature>
<dbReference type="Pfam" id="PF00963">
    <property type="entry name" value="Cohesin"/>
    <property type="match status" value="2"/>
</dbReference>
<dbReference type="Pfam" id="PF23197">
    <property type="entry name" value="IG_AIR9"/>
    <property type="match status" value="1"/>
</dbReference>
<proteinExistence type="predicted"/>
<dbReference type="SUPFAM" id="SSF49384">
    <property type="entry name" value="Carbohydrate-binding domain"/>
    <property type="match status" value="2"/>
</dbReference>
<dbReference type="Pfam" id="PF00395">
    <property type="entry name" value="SLH"/>
    <property type="match status" value="3"/>
</dbReference>
<accession>A0A4Q9DG09</accession>
<dbReference type="InterPro" id="IPR042229">
    <property type="entry name" value="Listeria/Bacterioides_rpt_sf"/>
</dbReference>
<dbReference type="InterPro" id="IPR051465">
    <property type="entry name" value="Cell_Envelope_Struct_Comp"/>
</dbReference>
<name>A0A4Q9DG09_9BACL</name>
<evidence type="ECO:0000256" key="3">
    <source>
        <dbReference type="SAM" id="SignalP"/>
    </source>
</evidence>
<evidence type="ECO:0000256" key="2">
    <source>
        <dbReference type="SAM" id="MobiDB-lite"/>
    </source>
</evidence>
<dbReference type="InterPro" id="IPR002102">
    <property type="entry name" value="Cohesin_dom"/>
</dbReference>
<dbReference type="PANTHER" id="PTHR43308:SF5">
    <property type="entry name" value="S-LAYER PROTEIN _ PEPTIDOGLYCAN ENDO-BETA-N-ACETYLGLUCOSAMINIDASE"/>
    <property type="match status" value="1"/>
</dbReference>
<dbReference type="Gene3D" id="2.60.40.4270">
    <property type="entry name" value="Listeria-Bacteroides repeat domain"/>
    <property type="match status" value="1"/>
</dbReference>
<dbReference type="PANTHER" id="PTHR43308">
    <property type="entry name" value="OUTER MEMBRANE PROTEIN ALPHA-RELATED"/>
    <property type="match status" value="1"/>
</dbReference>
<feature type="chain" id="PRO_5020618722" description="SLH domain-containing protein" evidence="3">
    <location>
        <begin position="36"/>
        <end position="1015"/>
    </location>
</feature>
<feature type="domain" description="SLH" evidence="4">
    <location>
        <begin position="956"/>
        <end position="1015"/>
    </location>
</feature>
<dbReference type="GO" id="GO:0030313">
    <property type="term" value="C:cell envelope"/>
    <property type="evidence" value="ECO:0007669"/>
    <property type="project" value="UniProtKB-SubCell"/>
</dbReference>